<reference evidence="1 2" key="1">
    <citation type="submission" date="2018-06" db="EMBL/GenBank/DDBJ databases">
        <title>Complete Genomes of Monosporascus.</title>
        <authorList>
            <person name="Robinson A.J."/>
            <person name="Natvig D.O."/>
        </authorList>
    </citation>
    <scope>NUCLEOTIDE SEQUENCE [LARGE SCALE GENOMIC DNA]</scope>
    <source>
        <strain evidence="1 2">CBS 609.92</strain>
    </source>
</reference>
<comment type="caution">
    <text evidence="1">The sequence shown here is derived from an EMBL/GenBank/DDBJ whole genome shotgun (WGS) entry which is preliminary data.</text>
</comment>
<proteinExistence type="predicted"/>
<dbReference type="Proteomes" id="UP000294003">
    <property type="component" value="Unassembled WGS sequence"/>
</dbReference>
<protein>
    <submittedName>
        <fullName evidence="1">Uncharacterized protein</fullName>
    </submittedName>
</protein>
<evidence type="ECO:0000313" key="2">
    <source>
        <dbReference type="Proteomes" id="UP000294003"/>
    </source>
</evidence>
<accession>A0ABY0H3F3</accession>
<keyword evidence="2" id="KW-1185">Reference proteome</keyword>
<name>A0ABY0H3F3_9PEZI</name>
<organism evidence="1 2">
    <name type="scientific">Monosporascus cannonballus</name>
    <dbReference type="NCBI Taxonomy" id="155416"/>
    <lineage>
        <taxon>Eukaryota</taxon>
        <taxon>Fungi</taxon>
        <taxon>Dikarya</taxon>
        <taxon>Ascomycota</taxon>
        <taxon>Pezizomycotina</taxon>
        <taxon>Sordariomycetes</taxon>
        <taxon>Xylariomycetidae</taxon>
        <taxon>Xylariales</taxon>
        <taxon>Xylariales incertae sedis</taxon>
        <taxon>Monosporascus</taxon>
    </lineage>
</organism>
<sequence length="89" mass="9933">MQPFLAISLTVTKDKLADFVRRCERLPGEGPKYHVNIMHAEDDYDIPWTHSEQVLWHAVNASTPGGIIFGELEKKKAASRSSVALAVGW</sequence>
<dbReference type="EMBL" id="QJNS01000187">
    <property type="protein sequence ID" value="RYO83464.1"/>
    <property type="molecule type" value="Genomic_DNA"/>
</dbReference>
<evidence type="ECO:0000313" key="1">
    <source>
        <dbReference type="EMBL" id="RYO83464.1"/>
    </source>
</evidence>
<gene>
    <name evidence="1" type="ORF">DL762_006107</name>
</gene>